<dbReference type="InterPro" id="IPR003481">
    <property type="entry name" value="FliD_N"/>
</dbReference>
<dbReference type="GO" id="GO:0009424">
    <property type="term" value="C:bacterial-type flagellum hook"/>
    <property type="evidence" value="ECO:0007669"/>
    <property type="project" value="UniProtKB-UniRule"/>
</dbReference>
<dbReference type="GO" id="GO:0009421">
    <property type="term" value="C:bacterial-type flagellum filament cap"/>
    <property type="evidence" value="ECO:0007669"/>
    <property type="project" value="InterPro"/>
</dbReference>
<keyword evidence="8" id="KW-0969">Cilium</keyword>
<reference evidence="8 9" key="1">
    <citation type="submission" date="2019-06" db="EMBL/GenBank/DDBJ databases">
        <title>Sequencing the genomes of 1000 actinobacteria strains.</title>
        <authorList>
            <person name="Klenk H.-P."/>
        </authorList>
    </citation>
    <scope>NUCLEOTIDE SEQUENCE [LARGE SCALE GENOMIC DNA]</scope>
    <source>
        <strain evidence="8 9">DSM 18082</strain>
    </source>
</reference>
<evidence type="ECO:0000256" key="4">
    <source>
        <dbReference type="ARBA" id="ARBA00023143"/>
    </source>
</evidence>
<protein>
    <recommendedName>
        <fullName evidence="5">Flagellar hook-associated protein 2</fullName>
        <shortName evidence="5">HAP2</shortName>
    </recommendedName>
    <alternativeName>
        <fullName evidence="5">Flagellar cap protein</fullName>
    </alternativeName>
</protein>
<feature type="domain" description="Flagellar hook-associated protein 2 C-terminal" evidence="7">
    <location>
        <begin position="415"/>
        <end position="618"/>
    </location>
</feature>
<keyword evidence="4 5" id="KW-0975">Bacterial flagellum</keyword>
<organism evidence="8 9">
    <name type="scientific">Oryzihumus leptocrescens</name>
    <dbReference type="NCBI Taxonomy" id="297536"/>
    <lineage>
        <taxon>Bacteria</taxon>
        <taxon>Bacillati</taxon>
        <taxon>Actinomycetota</taxon>
        <taxon>Actinomycetes</taxon>
        <taxon>Micrococcales</taxon>
        <taxon>Intrasporangiaceae</taxon>
        <taxon>Oryzihumus</taxon>
    </lineage>
</organism>
<dbReference type="Proteomes" id="UP000319514">
    <property type="component" value="Unassembled WGS sequence"/>
</dbReference>
<sequence length="638" mass="63841">MGTTIDGLISGMNTTQIIAQLMQIERLPEQQMTQRQTTAQNLVSILQGLNSKVSSLQTAAQALIPDSITKASVWQSATATTSDPTRVTATAGTGAVPGSIAFTISSLATAGAAVSIGTVGDTSTTKVAAGPVLVGRGGSAIGLSSMDFANTWQSTSATHSVQVKTASAGATVNASGALASTINIVTGSNDTLAYVLDGKATSITLAAGSYTPGQLAAEVQRASGNAVRAVIGANGNLSVTSVHEGSKATLQVTGGSASALLGFSPADMATAAKGADGIITVDGTDNTLDDVRAGGLVTLNGSAQAAGGFDQWSVTLAGGLRQGSATASSLDLGASATLSDVVSKLNASGLGLSAAAVQVSSSAYRLQLTSTTTGANSDISLGASAFAGSTLGGTQQLTAGSDTVLHVGTGPGAYDVTSSTTTVKGLLPGVDVTALKADPSTTVTLNVAQDTQGMADKVKAMVDQANSVLHFISSNSTWDPTKKTGGPLMSSSLARSLASQISSAVIGSSTATPSSAGIAVDKDGNITFDQTKFMAAWAKDPASVQSTLTAFGQQISDLAKQASDPIDGLITNQVKGQQQVISDITNQIADFEVLMTQRQDSLQRQYASLETALGQLQSQSQWLAGQLGSISANSSSSK</sequence>
<dbReference type="EMBL" id="VFOQ01000002">
    <property type="protein sequence ID" value="TQL56958.1"/>
    <property type="molecule type" value="Genomic_DNA"/>
</dbReference>
<keyword evidence="9" id="KW-1185">Reference proteome</keyword>
<dbReference type="GO" id="GO:0007155">
    <property type="term" value="P:cell adhesion"/>
    <property type="evidence" value="ECO:0007669"/>
    <property type="project" value="InterPro"/>
</dbReference>
<evidence type="ECO:0000256" key="2">
    <source>
        <dbReference type="ARBA" id="ARBA00011255"/>
    </source>
</evidence>
<keyword evidence="3" id="KW-0175">Coiled coil</keyword>
<dbReference type="AlphaFoldDB" id="A0A542Z9C8"/>
<keyword evidence="8" id="KW-0282">Flagellum</keyword>
<comment type="function">
    <text evidence="5">Required for morphogenesis and for the elongation of the flagellar filament by facilitating polymerization of the flagellin monomers at the tip of growing filament. Forms a capping structure, which prevents flagellin subunits (transported through the central channel of the flagellum) from leaking out without polymerization at the distal end.</text>
</comment>
<dbReference type="InterPro" id="IPR010809">
    <property type="entry name" value="FliD_C"/>
</dbReference>
<comment type="subcellular location">
    <subcellularLocation>
        <location evidence="5">Secreted</location>
    </subcellularLocation>
    <subcellularLocation>
        <location evidence="5">Bacterial flagellum</location>
    </subcellularLocation>
</comment>
<dbReference type="GO" id="GO:0071973">
    <property type="term" value="P:bacterial-type flagellum-dependent cell motility"/>
    <property type="evidence" value="ECO:0007669"/>
    <property type="project" value="TreeGrafter"/>
</dbReference>
<evidence type="ECO:0000259" key="7">
    <source>
        <dbReference type="Pfam" id="PF07195"/>
    </source>
</evidence>
<dbReference type="PANTHER" id="PTHR30288:SF0">
    <property type="entry name" value="FLAGELLAR HOOK-ASSOCIATED PROTEIN 2"/>
    <property type="match status" value="1"/>
</dbReference>
<comment type="caution">
    <text evidence="8">The sequence shown here is derived from an EMBL/GenBank/DDBJ whole genome shotgun (WGS) entry which is preliminary data.</text>
</comment>
<evidence type="ECO:0000256" key="1">
    <source>
        <dbReference type="ARBA" id="ARBA00009764"/>
    </source>
</evidence>
<accession>A0A542Z9C8</accession>
<dbReference type="Pfam" id="PF02465">
    <property type="entry name" value="FliD_N"/>
    <property type="match status" value="1"/>
</dbReference>
<proteinExistence type="inferred from homology"/>
<comment type="similarity">
    <text evidence="1 5">Belongs to the FliD family.</text>
</comment>
<dbReference type="PANTHER" id="PTHR30288">
    <property type="entry name" value="FLAGELLAR CAP/ASSEMBLY PROTEIN FLID"/>
    <property type="match status" value="1"/>
</dbReference>
<keyword evidence="8" id="KW-0966">Cell projection</keyword>
<evidence type="ECO:0000256" key="3">
    <source>
        <dbReference type="ARBA" id="ARBA00023054"/>
    </source>
</evidence>
<dbReference type="GO" id="GO:0005576">
    <property type="term" value="C:extracellular region"/>
    <property type="evidence" value="ECO:0007669"/>
    <property type="project" value="UniProtKB-SubCell"/>
</dbReference>
<evidence type="ECO:0000313" key="8">
    <source>
        <dbReference type="EMBL" id="TQL56958.1"/>
    </source>
</evidence>
<keyword evidence="5" id="KW-0964">Secreted</keyword>
<evidence type="ECO:0000313" key="9">
    <source>
        <dbReference type="Proteomes" id="UP000319514"/>
    </source>
</evidence>
<comment type="subunit">
    <text evidence="2 5">Homopentamer.</text>
</comment>
<name>A0A542Z9C8_9MICO</name>
<gene>
    <name evidence="8" type="ORF">FB474_3726</name>
</gene>
<evidence type="ECO:0000256" key="5">
    <source>
        <dbReference type="RuleBase" id="RU362066"/>
    </source>
</evidence>
<dbReference type="Pfam" id="PF07195">
    <property type="entry name" value="FliD_C"/>
    <property type="match status" value="1"/>
</dbReference>
<evidence type="ECO:0000259" key="6">
    <source>
        <dbReference type="Pfam" id="PF02465"/>
    </source>
</evidence>
<feature type="domain" description="Flagellar hook-associated protein 2 N-terminal" evidence="6">
    <location>
        <begin position="10"/>
        <end position="110"/>
    </location>
</feature>
<dbReference type="InterPro" id="IPR040026">
    <property type="entry name" value="FliD"/>
</dbReference>